<dbReference type="EMBL" id="BDQK01000016">
    <property type="protein sequence ID" value="GBF82444.1"/>
    <property type="molecule type" value="Genomic_DNA"/>
</dbReference>
<organism evidence="1 2">
    <name type="scientific">Aphanothece sacrum FPU1</name>
    <dbReference type="NCBI Taxonomy" id="1920663"/>
    <lineage>
        <taxon>Bacteria</taxon>
        <taxon>Bacillati</taxon>
        <taxon>Cyanobacteriota</taxon>
        <taxon>Cyanophyceae</taxon>
        <taxon>Oscillatoriophycideae</taxon>
        <taxon>Chroococcales</taxon>
        <taxon>Aphanothecaceae</taxon>
        <taxon>Aphanothece</taxon>
    </lineage>
</organism>
<proteinExistence type="predicted"/>
<protein>
    <submittedName>
        <fullName evidence="1">Integral membrane protein YggT</fullName>
    </submittedName>
</protein>
<dbReference type="RefSeq" id="WP_124973109.1">
    <property type="nucleotide sequence ID" value="NZ_BDQK01000016.1"/>
</dbReference>
<accession>A0A401IMF7</accession>
<sequence length="68" mass="7282">MNNPEDLLFGLATAAVKGFVQGLSEDAEHDAYNQEIHDPAHSSENVPTHVVHTVGRVFGVVIKGTISN</sequence>
<keyword evidence="2" id="KW-1185">Reference proteome</keyword>
<name>A0A401IMF7_APHSA</name>
<reference evidence="2" key="1">
    <citation type="submission" date="2017-05" db="EMBL/GenBank/DDBJ databases">
        <title>Physiological properties and genetic analysis related to exopolysaccharide production of fresh-water unicellular cyanobacterium Aphanothece sacrum, Suizenji Nori, that has been cultured as a food source in Japan.</title>
        <authorList>
            <person name="Kanesaki Y."/>
            <person name="Yoshikawa S."/>
            <person name="Ohki K."/>
        </authorList>
    </citation>
    <scope>NUCLEOTIDE SEQUENCE [LARGE SCALE GENOMIC DNA]</scope>
    <source>
        <strain evidence="2">FPU1</strain>
    </source>
</reference>
<gene>
    <name evidence="1" type="ORF">AsFPU1_3873</name>
</gene>
<comment type="caution">
    <text evidence="1">The sequence shown here is derived from an EMBL/GenBank/DDBJ whole genome shotgun (WGS) entry which is preliminary data.</text>
</comment>
<dbReference type="AlphaFoldDB" id="A0A401IMF7"/>
<evidence type="ECO:0000313" key="2">
    <source>
        <dbReference type="Proteomes" id="UP000287247"/>
    </source>
</evidence>
<dbReference type="Proteomes" id="UP000287247">
    <property type="component" value="Unassembled WGS sequence"/>
</dbReference>
<evidence type="ECO:0000313" key="1">
    <source>
        <dbReference type="EMBL" id="GBF82444.1"/>
    </source>
</evidence>